<feature type="transmembrane region" description="Helical" evidence="1">
    <location>
        <begin position="13"/>
        <end position="38"/>
    </location>
</feature>
<organism evidence="2">
    <name type="scientific">Proteinivorax tanatarense</name>
    <dbReference type="NCBI Taxonomy" id="1260629"/>
    <lineage>
        <taxon>Bacteria</taxon>
        <taxon>Bacillati</taxon>
        <taxon>Bacillota</taxon>
        <taxon>Clostridia</taxon>
        <taxon>Eubacteriales</taxon>
        <taxon>Proteinivoracaceae</taxon>
        <taxon>Proteinivorax</taxon>
    </lineage>
</organism>
<protein>
    <recommendedName>
        <fullName evidence="3">Flp pilus-assembly TadG-like N-terminal domain-containing protein</fullName>
    </recommendedName>
</protein>
<keyword evidence="1" id="KW-1133">Transmembrane helix</keyword>
<dbReference type="AlphaFoldDB" id="A0AAU7VK89"/>
<evidence type="ECO:0000313" key="2">
    <source>
        <dbReference type="EMBL" id="XBX74356.1"/>
    </source>
</evidence>
<sequence length="149" mass="17289">MLDNCKKNESGDILVLFAGTFILLIVFLGLATDVVLAFNERDKLIEVGNLIRDARFDLSEELWNSYHPEQTMREIAQDIAEQNGLERNQVDVIWREVETTHRRRTADITVILTDTYQCTTLRMLGINELPIQVTIPGRQFKERNRVWSP</sequence>
<evidence type="ECO:0000256" key="1">
    <source>
        <dbReference type="SAM" id="Phobius"/>
    </source>
</evidence>
<gene>
    <name evidence="2" type="ORF">PRVXT_002390</name>
</gene>
<keyword evidence="1" id="KW-0812">Transmembrane</keyword>
<name>A0AAU7VK89_9FIRM</name>
<dbReference type="EMBL" id="CP158367">
    <property type="protein sequence ID" value="XBX74356.1"/>
    <property type="molecule type" value="Genomic_DNA"/>
</dbReference>
<evidence type="ECO:0008006" key="3">
    <source>
        <dbReference type="Google" id="ProtNLM"/>
    </source>
</evidence>
<proteinExistence type="predicted"/>
<accession>A0AAU7VK89</accession>
<reference evidence="2" key="1">
    <citation type="journal article" date="2013" name="Extremophiles">
        <title>Proteinivorax tanatarense gen. nov., sp. nov., an anaerobic, haloalkaliphilic, proteolytic bacterium isolated from a decaying algal bloom, and proposal of Proteinivoraceae fam. nov.</title>
        <authorList>
            <person name="Kevbrin V."/>
            <person name="Boltyanskaya Y."/>
            <person name="Zhilina T."/>
            <person name="Kolganova T."/>
            <person name="Lavrentjeva E."/>
            <person name="Kuznetsov B."/>
        </authorList>
    </citation>
    <scope>NUCLEOTIDE SEQUENCE</scope>
    <source>
        <strain evidence="2">Z-910T</strain>
    </source>
</reference>
<dbReference type="RefSeq" id="WP_350343110.1">
    <property type="nucleotide sequence ID" value="NZ_CP158367.1"/>
</dbReference>
<reference evidence="2" key="2">
    <citation type="submission" date="2024-06" db="EMBL/GenBank/DDBJ databases">
        <authorList>
            <person name="Petrova K.O."/>
            <person name="Toshchakov S.V."/>
            <person name="Boltjanskaja Y.V."/>
            <person name="Kevbrin V."/>
        </authorList>
    </citation>
    <scope>NUCLEOTIDE SEQUENCE</scope>
    <source>
        <strain evidence="2">Z-910T</strain>
    </source>
</reference>
<keyword evidence="1" id="KW-0472">Membrane</keyword>